<dbReference type="PANTHER" id="PTHR47485">
    <property type="entry name" value="THYLAKOID LUMENAL 17.4 KDA PROTEIN, CHLOROPLASTIC"/>
    <property type="match status" value="1"/>
</dbReference>
<dbReference type="InterPro" id="IPR001646">
    <property type="entry name" value="5peptide_repeat"/>
</dbReference>
<evidence type="ECO:0000256" key="3">
    <source>
        <dbReference type="SAM" id="Phobius"/>
    </source>
</evidence>
<dbReference type="Pfam" id="PF00805">
    <property type="entry name" value="Pentapeptide"/>
    <property type="match status" value="1"/>
</dbReference>
<name>A0A0D8ZWK0_9CYAN</name>
<feature type="region of interest" description="Disordered" evidence="2">
    <location>
        <begin position="1"/>
        <end position="28"/>
    </location>
</feature>
<dbReference type="STRING" id="1618023.UH38_03505"/>
<accession>A0A0D8ZWK0</accession>
<dbReference type="RefSeq" id="WP_045053233.1">
    <property type="nucleotide sequence ID" value="NZ_CAWMDP010000059.1"/>
</dbReference>
<proteinExistence type="predicted"/>
<reference evidence="4 5" key="1">
    <citation type="submission" date="2015-02" db="EMBL/GenBank/DDBJ databases">
        <title>Draft genome of a novel marine cyanobacterium (Chroococcales) isolated from South Atlantic Ocean.</title>
        <authorList>
            <person name="Rigonato J."/>
            <person name="Alvarenga D.O."/>
            <person name="Branco L.H."/>
            <person name="Varani A.M."/>
            <person name="Brandini F.P."/>
            <person name="Fiore M.F."/>
        </authorList>
    </citation>
    <scope>NUCLEOTIDE SEQUENCE [LARGE SCALE GENOMIC DNA]</scope>
    <source>
        <strain evidence="4 5">CENA595</strain>
    </source>
</reference>
<feature type="compositionally biased region" description="Low complexity" evidence="2">
    <location>
        <begin position="1"/>
        <end position="10"/>
    </location>
</feature>
<organism evidence="4 5">
    <name type="scientific">Aliterella atlantica CENA595</name>
    <dbReference type="NCBI Taxonomy" id="1618023"/>
    <lineage>
        <taxon>Bacteria</taxon>
        <taxon>Bacillati</taxon>
        <taxon>Cyanobacteriota</taxon>
        <taxon>Cyanophyceae</taxon>
        <taxon>Chroococcidiopsidales</taxon>
        <taxon>Aliterellaceae</taxon>
        <taxon>Aliterella</taxon>
    </lineage>
</organism>
<keyword evidence="3" id="KW-0812">Transmembrane</keyword>
<sequence length="444" mass="48164">MTIDSNSSQPNPSPSPEETESPNSDRGISTADLAAQQALAALSSLQSPQNLAALSQARSTNQQFTQYRTGSPRAIVVTLIAIALVFIGLVLNNFLIGVAGTLLALLLSVAVIFPWLQKVVTEMVSPQERSLFVAFLGATAAVVGLFNFTGINNQIYAWGRQINWDAFGTLAEWFGALGQILIAVIAVYVAWRQYVISKDLTIQQNLLTVQQNLITQQQTIDAYFQGVSDLVLDEQGLLEDWPQERAIAEGRTAAIFSSVDGSGKAKIIRFLSRSKLLTPLQRDSRLGRAILNGNGGYAEDRLYGVRVIDLGVMLAAADLSGTDLRWTDLSEANLVRANLSQCDLVKTNLARTILYDAKLVGADFKGTRLFYGAAETASPRSRTQPPNYQTGEYTGAVVEDADFTDVQRMSEAVRQYCCAWGGEQTRATIPGGCEGIANKLEPTQ</sequence>
<dbReference type="OrthoDB" id="503668at2"/>
<keyword evidence="3" id="KW-1133">Transmembrane helix</keyword>
<keyword evidence="3" id="KW-0472">Membrane</keyword>
<feature type="transmembrane region" description="Helical" evidence="3">
    <location>
        <begin position="129"/>
        <end position="150"/>
    </location>
</feature>
<dbReference type="SUPFAM" id="SSF141571">
    <property type="entry name" value="Pentapeptide repeat-like"/>
    <property type="match status" value="1"/>
</dbReference>
<keyword evidence="1" id="KW-0677">Repeat</keyword>
<dbReference type="Gene3D" id="2.160.20.80">
    <property type="entry name" value="E3 ubiquitin-protein ligase SopA"/>
    <property type="match status" value="1"/>
</dbReference>
<evidence type="ECO:0000256" key="2">
    <source>
        <dbReference type="SAM" id="MobiDB-lite"/>
    </source>
</evidence>
<dbReference type="PATRIC" id="fig|1618023.3.peg.5185"/>
<keyword evidence="5" id="KW-1185">Reference proteome</keyword>
<feature type="transmembrane region" description="Helical" evidence="3">
    <location>
        <begin position="170"/>
        <end position="191"/>
    </location>
</feature>
<dbReference type="EMBL" id="JYON01000002">
    <property type="protein sequence ID" value="KJH73135.1"/>
    <property type="molecule type" value="Genomic_DNA"/>
</dbReference>
<dbReference type="AlphaFoldDB" id="A0A0D8ZWK0"/>
<comment type="caution">
    <text evidence="4">The sequence shown here is derived from an EMBL/GenBank/DDBJ whole genome shotgun (WGS) entry which is preliminary data.</text>
</comment>
<gene>
    <name evidence="4" type="ORF">UH38_03505</name>
</gene>
<dbReference type="PANTHER" id="PTHR47485:SF1">
    <property type="entry name" value="THYLAKOID LUMENAL 17.4 KDA PROTEIN, CHLOROPLASTIC"/>
    <property type="match status" value="1"/>
</dbReference>
<evidence type="ECO:0000256" key="1">
    <source>
        <dbReference type="ARBA" id="ARBA00022737"/>
    </source>
</evidence>
<feature type="transmembrane region" description="Helical" evidence="3">
    <location>
        <begin position="97"/>
        <end position="117"/>
    </location>
</feature>
<evidence type="ECO:0000313" key="4">
    <source>
        <dbReference type="EMBL" id="KJH73135.1"/>
    </source>
</evidence>
<protein>
    <submittedName>
        <fullName evidence="4">Low-complexity protein</fullName>
    </submittedName>
</protein>
<evidence type="ECO:0000313" key="5">
    <source>
        <dbReference type="Proteomes" id="UP000032452"/>
    </source>
</evidence>
<dbReference type="Proteomes" id="UP000032452">
    <property type="component" value="Unassembled WGS sequence"/>
</dbReference>
<feature type="transmembrane region" description="Helical" evidence="3">
    <location>
        <begin position="74"/>
        <end position="91"/>
    </location>
</feature>